<organism evidence="4 5">
    <name type="scientific">Vagococcus elongatus</name>
    <dbReference type="NCBI Taxonomy" id="180344"/>
    <lineage>
        <taxon>Bacteria</taxon>
        <taxon>Bacillati</taxon>
        <taxon>Bacillota</taxon>
        <taxon>Bacilli</taxon>
        <taxon>Lactobacillales</taxon>
        <taxon>Enterococcaceae</taxon>
        <taxon>Vagococcus</taxon>
    </lineage>
</organism>
<dbReference type="SUPFAM" id="SSF52540">
    <property type="entry name" value="P-loop containing nucleoside triphosphate hydrolases"/>
    <property type="match status" value="1"/>
</dbReference>
<accession>A0A430ANH4</accession>
<protein>
    <recommendedName>
        <fullName evidence="3">Bacterial transcriptional activator domain-containing protein</fullName>
    </recommendedName>
</protein>
<evidence type="ECO:0000259" key="3">
    <source>
        <dbReference type="SMART" id="SM01043"/>
    </source>
</evidence>
<dbReference type="InterPro" id="IPR011990">
    <property type="entry name" value="TPR-like_helical_dom_sf"/>
</dbReference>
<gene>
    <name evidence="4" type="ORF">CBF29_11540</name>
</gene>
<dbReference type="Pfam" id="PF13374">
    <property type="entry name" value="TPR_10"/>
    <property type="match status" value="1"/>
</dbReference>
<dbReference type="Gene3D" id="1.10.10.10">
    <property type="entry name" value="Winged helix-like DNA-binding domain superfamily/Winged helix DNA-binding domain"/>
    <property type="match status" value="1"/>
</dbReference>
<keyword evidence="2" id="KW-0067">ATP-binding</keyword>
<dbReference type="InterPro" id="IPR019734">
    <property type="entry name" value="TPR_rpt"/>
</dbReference>
<dbReference type="OrthoDB" id="190810at2"/>
<sequence length="1011" mass="119703">MKKKMRCVMFGNPQIFLNDQPVFFAFSKINALFYYLSVNGPVSRDEIAGILWSNKSEKSAKKNLRNTIYQANKELEDEFIVSPNKSILQLNEELIAPSDVDLFLEDPINHLDEYQDDFLKGYFLKDSEIFDLWVTKMRNYFEQKFIQNCYQKVSQDIENNHLIDVEKNIGRLIAIDEYDERNYQMLMRFYQDSHRNGKVIETYYGLSMTLDEELGIKPSEETRAIYEKTLAIVKRNKEQKKARNYRFFGRTKEIEVLEANLDSFFQKQPFQSVLIQGDDGIGKSALSRLVLSNATKKTLIKVTCFQTEQGFTLRMWREIITQLDQIIINQKIINEEAWQAMCRRFFPSFFDKRNASFEESVSDADINYLSQFLLAVLKEVSKTHFLIIWIENLQWIDPRSLQLLTSILLHNEDIMFLLTLRTDHQKKIKDFINAVSHYDKLIQLSLEPFPRESVKAFVERQIPDQKYGYELYDRLYEESEGNPLFLMEYVKQLKNGSKLEYMTPKMQEELEFSLTQLPTMEKEVLEIISFFRDAVQISIIDTLLEADYTQIANAVANLRERNILIERVISGEIYVCFKQKKLKEYIYSKLSATKVRVTHEQIARLFEQQWKDTNDKNLLSSVAYHYKYADQELKSLDYELYKLEISLKFQHELFPIYSEQSEKTAKPQSLEWQKEFEKFEKIGKFLKDNEEMYGERDDYQQLLMKYLYLEGRYFINLGNYPKGIENIQRVISKAKEYHNDPLFVKSYRQMIYYFIQTDNAGEMLQYIELAMKMSIRMNDHESIGILLRLKGLYNLMIGQLEEAERLFHESITIFTISDEVREKYASNIAASYDYLAEIERLRENYDKAMSYHKKAIVLCEETNLYTSLAIFYVGMGISAFAAENYKEARKYLERSNEMHMNLTSPWKKTQLSVYLALIDLLEGNYEAVSEAIINFNDIQNQMENPRDIGMLYFYRATVKHLLNTNKITDSNLNKLLDKEEEYYYEKALENLSPYRDQFEINNLNQLIKGKG</sequence>
<dbReference type="InterPro" id="IPR036388">
    <property type="entry name" value="WH-like_DNA-bd_sf"/>
</dbReference>
<keyword evidence="5" id="KW-1185">Reference proteome</keyword>
<dbReference type="GO" id="GO:0005524">
    <property type="term" value="F:ATP binding"/>
    <property type="evidence" value="ECO:0007669"/>
    <property type="project" value="UniProtKB-KW"/>
</dbReference>
<dbReference type="Gene3D" id="3.40.50.300">
    <property type="entry name" value="P-loop containing nucleotide triphosphate hydrolases"/>
    <property type="match status" value="1"/>
</dbReference>
<dbReference type="InterPro" id="IPR005158">
    <property type="entry name" value="BTAD"/>
</dbReference>
<dbReference type="SMART" id="SM01043">
    <property type="entry name" value="BTAD"/>
    <property type="match status" value="1"/>
</dbReference>
<reference evidence="4 5" key="1">
    <citation type="submission" date="2017-05" db="EMBL/GenBank/DDBJ databases">
        <title>Vagococcus spp. assemblies.</title>
        <authorList>
            <person name="Gulvik C.A."/>
        </authorList>
    </citation>
    <scope>NUCLEOTIDE SEQUENCE [LARGE SCALE GENOMIC DNA]</scope>
    <source>
        <strain evidence="4 5">CCUG 51432</strain>
    </source>
</reference>
<dbReference type="InterPro" id="IPR027417">
    <property type="entry name" value="P-loop_NTPase"/>
</dbReference>
<dbReference type="PANTHER" id="PTHR16305:SF28">
    <property type="entry name" value="GUANYLATE CYCLASE DOMAIN-CONTAINING PROTEIN"/>
    <property type="match status" value="1"/>
</dbReference>
<name>A0A430ANH4_9ENTE</name>
<dbReference type="Pfam" id="PF03704">
    <property type="entry name" value="BTAD"/>
    <property type="match status" value="1"/>
</dbReference>
<comment type="caution">
    <text evidence="4">The sequence shown here is derived from an EMBL/GenBank/DDBJ whole genome shotgun (WGS) entry which is preliminary data.</text>
</comment>
<evidence type="ECO:0000256" key="1">
    <source>
        <dbReference type="ARBA" id="ARBA00022741"/>
    </source>
</evidence>
<dbReference type="RefSeq" id="WP_126809877.1">
    <property type="nucleotide sequence ID" value="NZ_NGKA01000021.1"/>
</dbReference>
<dbReference type="AlphaFoldDB" id="A0A430ANH4"/>
<dbReference type="SUPFAM" id="SSF48452">
    <property type="entry name" value="TPR-like"/>
    <property type="match status" value="2"/>
</dbReference>
<dbReference type="Pfam" id="PF13191">
    <property type="entry name" value="AAA_16"/>
    <property type="match status" value="1"/>
</dbReference>
<dbReference type="PANTHER" id="PTHR16305">
    <property type="entry name" value="TESTICULAR SOLUBLE ADENYLYL CYCLASE"/>
    <property type="match status" value="1"/>
</dbReference>
<dbReference type="Proteomes" id="UP000287605">
    <property type="component" value="Unassembled WGS sequence"/>
</dbReference>
<keyword evidence="1" id="KW-0547">Nucleotide-binding</keyword>
<evidence type="ECO:0000256" key="2">
    <source>
        <dbReference type="ARBA" id="ARBA00022840"/>
    </source>
</evidence>
<dbReference type="GO" id="GO:0005737">
    <property type="term" value="C:cytoplasm"/>
    <property type="evidence" value="ECO:0007669"/>
    <property type="project" value="TreeGrafter"/>
</dbReference>
<dbReference type="GO" id="GO:0004016">
    <property type="term" value="F:adenylate cyclase activity"/>
    <property type="evidence" value="ECO:0007669"/>
    <property type="project" value="TreeGrafter"/>
</dbReference>
<feature type="domain" description="Bacterial transcriptional activator" evidence="3">
    <location>
        <begin position="98"/>
        <end position="230"/>
    </location>
</feature>
<dbReference type="SMART" id="SM00028">
    <property type="entry name" value="TPR"/>
    <property type="match status" value="4"/>
</dbReference>
<dbReference type="EMBL" id="NGKA01000021">
    <property type="protein sequence ID" value="RSU09474.1"/>
    <property type="molecule type" value="Genomic_DNA"/>
</dbReference>
<evidence type="ECO:0000313" key="5">
    <source>
        <dbReference type="Proteomes" id="UP000287605"/>
    </source>
</evidence>
<evidence type="ECO:0000313" key="4">
    <source>
        <dbReference type="EMBL" id="RSU09474.1"/>
    </source>
</evidence>
<proteinExistence type="predicted"/>
<dbReference type="InterPro" id="IPR041664">
    <property type="entry name" value="AAA_16"/>
</dbReference>
<dbReference type="Gene3D" id="1.25.40.10">
    <property type="entry name" value="Tetratricopeptide repeat domain"/>
    <property type="match status" value="2"/>
</dbReference>